<proteinExistence type="predicted"/>
<protein>
    <submittedName>
        <fullName evidence="2">Uncharacterized protein</fullName>
    </submittedName>
</protein>
<name>A0ABV9FC55_9BACL</name>
<reference evidence="3" key="1">
    <citation type="journal article" date="2019" name="Int. J. Syst. Evol. Microbiol.">
        <title>The Global Catalogue of Microorganisms (GCM) 10K type strain sequencing project: providing services to taxonomists for standard genome sequencing and annotation.</title>
        <authorList>
            <consortium name="The Broad Institute Genomics Platform"/>
            <consortium name="The Broad Institute Genome Sequencing Center for Infectious Disease"/>
            <person name="Wu L."/>
            <person name="Ma J."/>
        </authorList>
    </citation>
    <scope>NUCLEOTIDE SEQUENCE [LARGE SCALE GENOMIC DNA]</scope>
    <source>
        <strain evidence="3">CCUG 49571</strain>
    </source>
</reference>
<evidence type="ECO:0000313" key="2">
    <source>
        <dbReference type="EMBL" id="MFC4598432.1"/>
    </source>
</evidence>
<evidence type="ECO:0000256" key="1">
    <source>
        <dbReference type="SAM" id="MobiDB-lite"/>
    </source>
</evidence>
<accession>A0ABV9FC55</accession>
<organism evidence="2 3">
    <name type="scientific">Cohnella hongkongensis</name>
    <dbReference type="NCBI Taxonomy" id="178337"/>
    <lineage>
        <taxon>Bacteria</taxon>
        <taxon>Bacillati</taxon>
        <taxon>Bacillota</taxon>
        <taxon>Bacilli</taxon>
        <taxon>Bacillales</taxon>
        <taxon>Paenibacillaceae</taxon>
        <taxon>Cohnella</taxon>
    </lineage>
</organism>
<gene>
    <name evidence="2" type="ORF">ACFO3S_09330</name>
</gene>
<keyword evidence="3" id="KW-1185">Reference proteome</keyword>
<dbReference type="EMBL" id="JBHSEP010000005">
    <property type="protein sequence ID" value="MFC4598432.1"/>
    <property type="molecule type" value="Genomic_DNA"/>
</dbReference>
<comment type="caution">
    <text evidence="2">The sequence shown here is derived from an EMBL/GenBank/DDBJ whole genome shotgun (WGS) entry which is preliminary data.</text>
</comment>
<sequence>MQRTYAEERSDREVGGEASSGAWPEPWRLPPFRSSFPGFLIFPAPGAGHAANGPIRQGEPSCCG</sequence>
<evidence type="ECO:0000313" key="3">
    <source>
        <dbReference type="Proteomes" id="UP001596028"/>
    </source>
</evidence>
<dbReference type="Proteomes" id="UP001596028">
    <property type="component" value="Unassembled WGS sequence"/>
</dbReference>
<feature type="compositionally biased region" description="Basic and acidic residues" evidence="1">
    <location>
        <begin position="1"/>
        <end position="15"/>
    </location>
</feature>
<feature type="region of interest" description="Disordered" evidence="1">
    <location>
        <begin position="1"/>
        <end position="27"/>
    </location>
</feature>
<dbReference type="RefSeq" id="WP_378094677.1">
    <property type="nucleotide sequence ID" value="NZ_JBHSEP010000005.1"/>
</dbReference>